<proteinExistence type="predicted"/>
<dbReference type="Proteomes" id="UP001273531">
    <property type="component" value="Unassembled WGS sequence"/>
</dbReference>
<accession>A0ABU3Y847</accession>
<evidence type="ECO:0000313" key="2">
    <source>
        <dbReference type="Proteomes" id="UP001273531"/>
    </source>
</evidence>
<evidence type="ECO:0000313" key="1">
    <source>
        <dbReference type="EMBL" id="MDV3457539.1"/>
    </source>
</evidence>
<dbReference type="RefSeq" id="WP_317226684.1">
    <property type="nucleotide sequence ID" value="NZ_JAWJEJ010000001.1"/>
</dbReference>
<reference evidence="1 2" key="1">
    <citation type="submission" date="2023-10" db="EMBL/GenBank/DDBJ databases">
        <title>Sphingomonas sp. HF-S4 16S ribosomal RNA gene Genome sequencing and assembly.</title>
        <authorList>
            <person name="Lee H."/>
        </authorList>
    </citation>
    <scope>NUCLEOTIDE SEQUENCE [LARGE SCALE GENOMIC DNA]</scope>
    <source>
        <strain evidence="1 2">HF-S4</strain>
    </source>
</reference>
<protein>
    <submittedName>
        <fullName evidence="1">Uncharacterized protein</fullName>
    </submittedName>
</protein>
<name>A0ABU3Y847_9SPHN</name>
<gene>
    <name evidence="1" type="ORF">RZN05_11135</name>
</gene>
<organism evidence="1 2">
    <name type="scientific">Sphingomonas agrestis</name>
    <dbReference type="NCBI Taxonomy" id="3080540"/>
    <lineage>
        <taxon>Bacteria</taxon>
        <taxon>Pseudomonadati</taxon>
        <taxon>Pseudomonadota</taxon>
        <taxon>Alphaproteobacteria</taxon>
        <taxon>Sphingomonadales</taxon>
        <taxon>Sphingomonadaceae</taxon>
        <taxon>Sphingomonas</taxon>
    </lineage>
</organism>
<sequence length="93" mass="10188">MHHENHVFEAGTLALDGDSFTNCTFQDIVLQYSGGPVTMVNCNFNRFSFQFGGDLAQGLHILHQLFGTEGMFTILRGHIEPGIGGEVPLPPKN</sequence>
<comment type="caution">
    <text evidence="1">The sequence shown here is derived from an EMBL/GenBank/DDBJ whole genome shotgun (WGS) entry which is preliminary data.</text>
</comment>
<dbReference type="EMBL" id="JAWJEJ010000001">
    <property type="protein sequence ID" value="MDV3457539.1"/>
    <property type="molecule type" value="Genomic_DNA"/>
</dbReference>
<keyword evidence="2" id="KW-1185">Reference proteome</keyword>